<dbReference type="AlphaFoldDB" id="A0A4Q4T5U4"/>
<dbReference type="Pfam" id="PF15963">
    <property type="entry name" value="Myb_DNA-bind_7"/>
    <property type="match status" value="1"/>
</dbReference>
<dbReference type="EMBL" id="QJNU01000345">
    <property type="protein sequence ID" value="RYP01761.1"/>
    <property type="molecule type" value="Genomic_DNA"/>
</dbReference>
<feature type="compositionally biased region" description="Low complexity" evidence="1">
    <location>
        <begin position="23"/>
        <end position="62"/>
    </location>
</feature>
<protein>
    <recommendedName>
        <fullName evidence="2">Myb-like domain-containing protein</fullName>
    </recommendedName>
</protein>
<feature type="region of interest" description="Disordered" evidence="1">
    <location>
        <begin position="561"/>
        <end position="622"/>
    </location>
</feature>
<feature type="domain" description="Myb-like" evidence="2">
    <location>
        <begin position="454"/>
        <end position="502"/>
    </location>
</feature>
<dbReference type="InterPro" id="IPR009057">
    <property type="entry name" value="Homeodomain-like_sf"/>
</dbReference>
<dbReference type="InterPro" id="IPR039467">
    <property type="entry name" value="TFIIIB_B''_Myb"/>
</dbReference>
<proteinExistence type="predicted"/>
<evidence type="ECO:0000256" key="1">
    <source>
        <dbReference type="SAM" id="MobiDB-lite"/>
    </source>
</evidence>
<feature type="compositionally biased region" description="Low complexity" evidence="1">
    <location>
        <begin position="609"/>
        <end position="622"/>
    </location>
</feature>
<dbReference type="Proteomes" id="UP000293360">
    <property type="component" value="Unassembled WGS sequence"/>
</dbReference>
<feature type="compositionally biased region" description="Low complexity" evidence="1">
    <location>
        <begin position="186"/>
        <end position="203"/>
    </location>
</feature>
<evidence type="ECO:0000313" key="4">
    <source>
        <dbReference type="Proteomes" id="UP000293360"/>
    </source>
</evidence>
<organism evidence="3 4">
    <name type="scientific">Monosporascus ibericus</name>
    <dbReference type="NCBI Taxonomy" id="155417"/>
    <lineage>
        <taxon>Eukaryota</taxon>
        <taxon>Fungi</taxon>
        <taxon>Dikarya</taxon>
        <taxon>Ascomycota</taxon>
        <taxon>Pezizomycotina</taxon>
        <taxon>Sordariomycetes</taxon>
        <taxon>Xylariomycetidae</taxon>
        <taxon>Xylariales</taxon>
        <taxon>Xylariales incertae sedis</taxon>
        <taxon>Monosporascus</taxon>
    </lineage>
</organism>
<dbReference type="GO" id="GO:0070898">
    <property type="term" value="P:RNA polymerase III preinitiation complex assembly"/>
    <property type="evidence" value="ECO:0007669"/>
    <property type="project" value="TreeGrafter"/>
</dbReference>
<gene>
    <name evidence="3" type="ORF">DL764_006081</name>
</gene>
<feature type="compositionally biased region" description="Pro residues" evidence="1">
    <location>
        <begin position="63"/>
        <end position="93"/>
    </location>
</feature>
<dbReference type="InterPro" id="IPR001005">
    <property type="entry name" value="SANT/Myb"/>
</dbReference>
<dbReference type="STRING" id="155417.A0A4Q4T5U4"/>
<feature type="compositionally biased region" description="Low complexity" evidence="1">
    <location>
        <begin position="213"/>
        <end position="229"/>
    </location>
</feature>
<evidence type="ECO:0000259" key="2">
    <source>
        <dbReference type="SMART" id="SM00717"/>
    </source>
</evidence>
<dbReference type="PANTHER" id="PTHR22929:SF0">
    <property type="entry name" value="TRANSCRIPTION FACTOR TFIIIB COMPONENT B'' HOMOLOG"/>
    <property type="match status" value="1"/>
</dbReference>
<feature type="region of interest" description="Disordered" evidence="1">
    <location>
        <begin position="1"/>
        <end position="313"/>
    </location>
</feature>
<dbReference type="SMART" id="SM00717">
    <property type="entry name" value="SANT"/>
    <property type="match status" value="1"/>
</dbReference>
<dbReference type="OrthoDB" id="272624at2759"/>
<name>A0A4Q4T5U4_9PEZI</name>
<accession>A0A4Q4T5U4</accession>
<dbReference type="GO" id="GO:0000126">
    <property type="term" value="C:transcription factor TFIIIB complex"/>
    <property type="evidence" value="ECO:0007669"/>
    <property type="project" value="TreeGrafter"/>
</dbReference>
<dbReference type="CDD" id="cd00167">
    <property type="entry name" value="SANT"/>
    <property type="match status" value="1"/>
</dbReference>
<dbReference type="SUPFAM" id="SSF46689">
    <property type="entry name" value="Homeodomain-like"/>
    <property type="match status" value="1"/>
</dbReference>
<sequence>MSSMLKKSGGLAFKPKAGRRPGPSQASSASAPASAATSAPASTPVSTTGTPAAEPQTQAPTHNPTPTPIAPPGPVPQATPPPTSIEQEPPPQIPQSTTQSKPTTGPQPTPEPTISSSTPTVQPAAESASASRDALGLHQAGDPPTPDALASNSVSVTNDRATAIPAAPGPVRNVSSTTSAVGDTGTLLTPEPSAPTTTSAKLPTAPPSPTPVPDTINAAPQASGPSTTAPAPPKKRTYKKRSAPSAEGEDGADGSTAPKKKRVTRKRKPPATENGEAAPAEEEERATQPKKTPKPRRQTLTPEDVENQEIDHSTTKMGELIKDLGIGKPFKHAEAIAERARQARGEARRRKLEKQKRAMGLIPDDEEDVLSASVTAAGNGRRGVSAGIDMAAPGVDTGVGVGYEVVDGQIVVNQSSLVVDRHAVQDSLNLVTVEEDEFSHLTTAASYRRPSRAITNAWTEDETERFYHLLSMFGCDFETIAGMLPGKNRRMVKCKFNREERLRPKRVNAAIMVRGQKKVSIDIEEYKATQKQWQEADDIMEEHARLVEEHRRDIKRLKAERRAAGLADDSSDDDDDGNNNSGNRETEATPNGEQGAQGEATGSGEGSMATTGEATEVAVAAA</sequence>
<dbReference type="Gene3D" id="1.10.10.60">
    <property type="entry name" value="Homeodomain-like"/>
    <property type="match status" value="1"/>
</dbReference>
<feature type="compositionally biased region" description="Basic residues" evidence="1">
    <location>
        <begin position="233"/>
        <end position="242"/>
    </location>
</feature>
<keyword evidence="4" id="KW-1185">Reference proteome</keyword>
<feature type="compositionally biased region" description="Low complexity" evidence="1">
    <location>
        <begin position="94"/>
        <end position="104"/>
    </location>
</feature>
<feature type="compositionally biased region" description="Polar residues" evidence="1">
    <location>
        <begin position="150"/>
        <end position="160"/>
    </location>
</feature>
<dbReference type="GO" id="GO:0001156">
    <property type="term" value="F:TFIIIC-class transcription factor complex binding"/>
    <property type="evidence" value="ECO:0007669"/>
    <property type="project" value="TreeGrafter"/>
</dbReference>
<evidence type="ECO:0000313" key="3">
    <source>
        <dbReference type="EMBL" id="RYP01761.1"/>
    </source>
</evidence>
<dbReference type="PANTHER" id="PTHR22929">
    <property type="entry name" value="RNA POLYMERASE III TRANSCRIPTION INITIATION FACTOR B"/>
    <property type="match status" value="1"/>
</dbReference>
<comment type="caution">
    <text evidence="3">The sequence shown here is derived from an EMBL/GenBank/DDBJ whole genome shotgun (WGS) entry which is preliminary data.</text>
</comment>
<feature type="compositionally biased region" description="Basic residues" evidence="1">
    <location>
        <begin position="258"/>
        <end position="269"/>
    </location>
</feature>
<reference evidence="3 4" key="1">
    <citation type="submission" date="2018-06" db="EMBL/GenBank/DDBJ databases">
        <title>Complete Genomes of Monosporascus.</title>
        <authorList>
            <person name="Robinson A.J."/>
            <person name="Natvig D.O."/>
        </authorList>
    </citation>
    <scope>NUCLEOTIDE SEQUENCE [LARGE SCALE GENOMIC DNA]</scope>
    <source>
        <strain evidence="3 4">CBS 110550</strain>
    </source>
</reference>